<evidence type="ECO:0000256" key="6">
    <source>
        <dbReference type="ARBA" id="ARBA00023242"/>
    </source>
</evidence>
<dbReference type="InterPro" id="IPR013087">
    <property type="entry name" value="Znf_C2H2_type"/>
</dbReference>
<feature type="compositionally biased region" description="Polar residues" evidence="8">
    <location>
        <begin position="1619"/>
        <end position="1646"/>
    </location>
</feature>
<feature type="compositionally biased region" description="Basic residues" evidence="8">
    <location>
        <begin position="81"/>
        <end position="90"/>
    </location>
</feature>
<proteinExistence type="predicted"/>
<feature type="region of interest" description="Disordered" evidence="8">
    <location>
        <begin position="1083"/>
        <end position="1127"/>
    </location>
</feature>
<feature type="region of interest" description="Disordered" evidence="8">
    <location>
        <begin position="923"/>
        <end position="956"/>
    </location>
</feature>
<feature type="compositionally biased region" description="Polar residues" evidence="8">
    <location>
        <begin position="1563"/>
        <end position="1583"/>
    </location>
</feature>
<evidence type="ECO:0000259" key="9">
    <source>
        <dbReference type="PROSITE" id="PS50157"/>
    </source>
</evidence>
<gene>
    <name evidence="10" type="ORF">WR25_26678</name>
</gene>
<dbReference type="PANTHER" id="PTHR24406">
    <property type="entry name" value="TRANSCRIPTIONAL REPRESSOR CTCFL-RELATED"/>
    <property type="match status" value="1"/>
</dbReference>
<feature type="compositionally biased region" description="Basic and acidic residues" evidence="8">
    <location>
        <begin position="8"/>
        <end position="20"/>
    </location>
</feature>
<feature type="compositionally biased region" description="Polar residues" evidence="8">
    <location>
        <begin position="1674"/>
        <end position="1690"/>
    </location>
</feature>
<evidence type="ECO:0000313" key="10">
    <source>
        <dbReference type="EMBL" id="PAV58217.1"/>
    </source>
</evidence>
<keyword evidence="5" id="KW-0862">Zinc</keyword>
<feature type="domain" description="C2H2-type" evidence="9">
    <location>
        <begin position="1222"/>
        <end position="1250"/>
    </location>
</feature>
<evidence type="ECO:0000256" key="8">
    <source>
        <dbReference type="SAM" id="MobiDB-lite"/>
    </source>
</evidence>
<keyword evidence="2" id="KW-0479">Metal-binding</keyword>
<dbReference type="GO" id="GO:0008270">
    <property type="term" value="F:zinc ion binding"/>
    <property type="evidence" value="ECO:0007669"/>
    <property type="project" value="UniProtKB-KW"/>
</dbReference>
<dbReference type="EMBL" id="LIAE01010594">
    <property type="protein sequence ID" value="PAV58217.1"/>
    <property type="molecule type" value="Genomic_DNA"/>
</dbReference>
<protein>
    <recommendedName>
        <fullName evidence="9">C2H2-type domain-containing protein</fullName>
    </recommendedName>
</protein>
<dbReference type="GO" id="GO:0005634">
    <property type="term" value="C:nucleus"/>
    <property type="evidence" value="ECO:0007669"/>
    <property type="project" value="UniProtKB-SubCell"/>
</dbReference>
<feature type="domain" description="C2H2-type" evidence="9">
    <location>
        <begin position="1327"/>
        <end position="1350"/>
    </location>
</feature>
<feature type="domain" description="C2H2-type" evidence="9">
    <location>
        <begin position="536"/>
        <end position="563"/>
    </location>
</feature>
<feature type="region of interest" description="Disordered" evidence="8">
    <location>
        <begin position="1563"/>
        <end position="1605"/>
    </location>
</feature>
<feature type="region of interest" description="Disordered" evidence="8">
    <location>
        <begin position="124"/>
        <end position="154"/>
    </location>
</feature>
<evidence type="ECO:0000313" key="11">
    <source>
        <dbReference type="Proteomes" id="UP000218231"/>
    </source>
</evidence>
<dbReference type="PROSITE" id="PS50157">
    <property type="entry name" value="ZINC_FINGER_C2H2_2"/>
    <property type="match status" value="3"/>
</dbReference>
<dbReference type="PROSITE" id="PS00028">
    <property type="entry name" value="ZINC_FINGER_C2H2_1"/>
    <property type="match status" value="5"/>
</dbReference>
<name>A0A2A2J981_9BILA</name>
<keyword evidence="11" id="KW-1185">Reference proteome</keyword>
<evidence type="ECO:0000256" key="7">
    <source>
        <dbReference type="PROSITE-ProRule" id="PRU00042"/>
    </source>
</evidence>
<evidence type="ECO:0000256" key="3">
    <source>
        <dbReference type="ARBA" id="ARBA00022737"/>
    </source>
</evidence>
<dbReference type="STRING" id="2018661.A0A2A2J981"/>
<organism evidence="10 11">
    <name type="scientific">Diploscapter pachys</name>
    <dbReference type="NCBI Taxonomy" id="2018661"/>
    <lineage>
        <taxon>Eukaryota</taxon>
        <taxon>Metazoa</taxon>
        <taxon>Ecdysozoa</taxon>
        <taxon>Nematoda</taxon>
        <taxon>Chromadorea</taxon>
        <taxon>Rhabditida</taxon>
        <taxon>Rhabditina</taxon>
        <taxon>Rhabditomorpha</taxon>
        <taxon>Rhabditoidea</taxon>
        <taxon>Rhabditidae</taxon>
        <taxon>Diploscapter</taxon>
    </lineage>
</organism>
<dbReference type="OrthoDB" id="5805083at2759"/>
<feature type="region of interest" description="Disordered" evidence="8">
    <location>
        <begin position="1"/>
        <end position="103"/>
    </location>
</feature>
<keyword evidence="6" id="KW-0539">Nucleus</keyword>
<keyword evidence="3" id="KW-0677">Repeat</keyword>
<feature type="region of interest" description="Disordered" evidence="8">
    <location>
        <begin position="1491"/>
        <end position="1539"/>
    </location>
</feature>
<feature type="compositionally biased region" description="Polar residues" evidence="8">
    <location>
        <begin position="1085"/>
        <end position="1094"/>
    </location>
</feature>
<comment type="caution">
    <text evidence="10">The sequence shown here is derived from an EMBL/GenBank/DDBJ whole genome shotgun (WGS) entry which is preliminary data.</text>
</comment>
<evidence type="ECO:0000256" key="5">
    <source>
        <dbReference type="ARBA" id="ARBA00022833"/>
    </source>
</evidence>
<evidence type="ECO:0000256" key="1">
    <source>
        <dbReference type="ARBA" id="ARBA00004123"/>
    </source>
</evidence>
<feature type="compositionally biased region" description="Polar residues" evidence="8">
    <location>
        <begin position="941"/>
        <end position="955"/>
    </location>
</feature>
<comment type="subcellular location">
    <subcellularLocation>
        <location evidence="1">Nucleus</location>
    </subcellularLocation>
</comment>
<accession>A0A2A2J981</accession>
<dbReference type="InterPro" id="IPR050888">
    <property type="entry name" value="ZnF_C2H2-type_TF"/>
</dbReference>
<keyword evidence="4 7" id="KW-0863">Zinc-finger</keyword>
<feature type="region of interest" description="Disordered" evidence="8">
    <location>
        <begin position="1619"/>
        <end position="1690"/>
    </location>
</feature>
<dbReference type="Proteomes" id="UP000218231">
    <property type="component" value="Unassembled WGS sequence"/>
</dbReference>
<dbReference type="SMART" id="SM00355">
    <property type="entry name" value="ZnF_C2H2"/>
    <property type="match status" value="12"/>
</dbReference>
<reference evidence="10 11" key="1">
    <citation type="journal article" date="2017" name="Curr. Biol.">
        <title>Genome architecture and evolution of a unichromosomal asexual nematode.</title>
        <authorList>
            <person name="Fradin H."/>
            <person name="Zegar C."/>
            <person name="Gutwein M."/>
            <person name="Lucas J."/>
            <person name="Kovtun M."/>
            <person name="Corcoran D."/>
            <person name="Baugh L.R."/>
            <person name="Kiontke K."/>
            <person name="Gunsalus K."/>
            <person name="Fitch D.H."/>
            <person name="Piano F."/>
        </authorList>
    </citation>
    <scope>NUCLEOTIDE SEQUENCE [LARGE SCALE GENOMIC DNA]</scope>
    <source>
        <strain evidence="10">PF1309</strain>
    </source>
</reference>
<feature type="compositionally biased region" description="Low complexity" evidence="8">
    <location>
        <begin position="1506"/>
        <end position="1523"/>
    </location>
</feature>
<sequence>MPLFEGKSGLEYKGPVKTESDSSCCRMESIIDDEENEGGPSAIDKKVQDEENEEESNNSDTGSRESRSASTMSTDREAQTRSRRVVKKPARFNAEDYKTKSSRVKKTALNKHAKRALEELDNELEGTSVKRSAIDDDYNPNRPKVKPKPKNAVGMGQGLSPAAFAENYSKMQAQAYLALAPSPTKLPRDDERQIIKKLDSLPEFVIASAGFMHFIKAISDERMVSITKSLMNLQVPPGKSEVHEVAQVVRHLWSSLPFELRLEFEVAGRNTFLADVQMHNENASTSTAQDTFDQSFIDDYCEEHYVNEERKKELMAKLLRKPCMPRTDCAYTSAKGSSACKQSTAGNAMAIKLNCCENQVVVTNTNEVIDHFSSCHYMVTFYACHFCKQTFPTIEILRVHDHSPCPQFAEYRMNKMKDSNQKLEMAHAFFYLSCTSCGLWLTIRSQYSNLNMRNKAWNFFKCSCENHEFSFLVPLTIYCMEQPAISSDPNCKWIFSYLSTPKSLPVGCSQCGIERFSSVNEIEEHFKKVPHDKDVKTCGKCNIHFGTETMLIHHLKTHFNESAGLATFLSNFARYLPPPNSDLPPVVGWPPKSYAIGGVHQDLSAPQDTYRYVIHCMPLPKRKLALALKANYYNVDRADDQHCYHRQHKTRFDLGYESFDYSEIEDNAQQKEIKAKLNTLLKKQMGTLAIGTETQITGPEDMKKKLVLDSESLSPTKVVSVFADQPPKDSLIEDMTRVFTRQIQMPVYYSMDPVINNLLRRSYTFCKTCKCILVGSQTKKHLTDEETKNHETSQLYSVAEGAGGVVSCVIPECSEKFCSIFALRNHAALSHSLYVEFRPPKKETLVICDKDISINRLVDMGRTDAGRSYNSLLLDTALDMPTGFLKEKPLLKGAAASAASASATASALQSISRVPLSQKTAYTSSASRKNLPVSTHVHASPSVQQPIDSSPPQHSSNRKIALFRSMQIGRGRYLRMCDHCSFRTYLRSEMATHLIERHIEVCNYCGEAFLAQTNETNHSAVCSNRIQGSIDNTFATCGVCTHRGLIRDIYKHLLDSHLELEPAIWNVNCLTSSIQPNTLKRVVNATPSGSSSMDGSPARDASPAASVEKSKSNGGDEEDDDIIVEKTVTPAEKTVPTRAEELNVEIRVEKDDIVVGGQNQPGFKDDEGDDNMVANESNRTATPIAIDPIENNEDEEIQAIAIVKHHSGTTSSSLAVSRAKKAKCTKCSQAFMSNASLRAHIETDHKHDAGSSNLTDKTLGVPTDKCSYFCVNCCIAFENQKEFNHHKAAHGQTYGHMCRYCSQFTFNPSHQEVHEKSHVENAQKIAYGCGKCLKAFKQDSLLYWHLHREHGMRLFFFCKSCFMGSVDGSVIFSHITNSNSCVRYRNWHPNNIIGMCPLGLINYQPNNEEKYMENYAARETAGHVSKPSDCSHRSLITHLTDAELICCATCGSLRPIAGYMAMNGLTATPKMHLIIAPEFVFTELFHSHRQPFQVGGPTPSPSNFYQGHPPRQQQPMRPQTYRPSIGPHPQSAAAAAHQMAYGRNPQIASLPAAQPSSSLYSILQSPQIPPNYVNQTHRSSGGPRTNPPNRLVPLTNGQPGQFVSMDTGEIISSPVNRVASNQSNGTARPSAVAQQQTNTKKPSGSRPNGGGSADVITVSDDEDERQGQARKNGGQDTQQGGAPSSKAATSAVQQNNQICHICNEKISRPNLHHLHDPSKRQTNYICLNCGLDSSTEIVAMKHFVTKHLEQQDAANKGGKPAEFKVKFELKCPFCNEVHISIGAFRMHINTHHQNEAPYSSRWCNLRFCDEARRIAHDKAHEEYDKEHRTDGICCALCGSLEQWKFKTPGCQEELSHLHTHGLRIFSMCRLCFFCFENDGNKKRFIEHFQSKHMQGDKCSFCKFSVNSFHPIKRHCIDAFKSSENTTVLMVKTNFETKEFFGVKLPSHIARLE</sequence>
<evidence type="ECO:0000256" key="2">
    <source>
        <dbReference type="ARBA" id="ARBA00022723"/>
    </source>
</evidence>
<evidence type="ECO:0000256" key="4">
    <source>
        <dbReference type="ARBA" id="ARBA00022771"/>
    </source>
</evidence>